<dbReference type="EMBL" id="CP043028">
    <property type="protein sequence ID" value="QFJ55962.1"/>
    <property type="molecule type" value="Genomic_DNA"/>
</dbReference>
<dbReference type="Gene3D" id="3.40.50.300">
    <property type="entry name" value="P-loop containing nucleotide triphosphate hydrolases"/>
    <property type="match status" value="1"/>
</dbReference>
<dbReference type="Pfam" id="PF00005">
    <property type="entry name" value="ABC_tran"/>
    <property type="match status" value="1"/>
</dbReference>
<dbReference type="GO" id="GO:0006826">
    <property type="term" value="P:iron ion transport"/>
    <property type="evidence" value="ECO:0007669"/>
    <property type="project" value="UniProtKB-KW"/>
</dbReference>
<gene>
    <name evidence="11" type="ORF">FXF36_14210</name>
</gene>
<evidence type="ECO:0000256" key="7">
    <source>
        <dbReference type="ARBA" id="ARBA00023004"/>
    </source>
</evidence>
<dbReference type="InterPro" id="IPR051535">
    <property type="entry name" value="Siderophore_ABC-ATPase"/>
</dbReference>
<evidence type="ECO:0000256" key="2">
    <source>
        <dbReference type="ARBA" id="ARBA00022448"/>
    </source>
</evidence>
<dbReference type="FunFam" id="3.40.50.300:FF:000134">
    <property type="entry name" value="Iron-enterobactin ABC transporter ATP-binding protein"/>
    <property type="match status" value="1"/>
</dbReference>
<dbReference type="GO" id="GO:0005886">
    <property type="term" value="C:plasma membrane"/>
    <property type="evidence" value="ECO:0007669"/>
    <property type="project" value="UniProtKB-SubCell"/>
</dbReference>
<dbReference type="PROSITE" id="PS50893">
    <property type="entry name" value="ABC_TRANSPORTER_2"/>
    <property type="match status" value="1"/>
</dbReference>
<comment type="subcellular location">
    <subcellularLocation>
        <location evidence="1">Cell membrane</location>
        <topology evidence="1">Peripheral membrane protein</topology>
    </subcellularLocation>
</comment>
<dbReference type="CDD" id="cd03214">
    <property type="entry name" value="ABC_Iron-Siderophores_B12_Hemin"/>
    <property type="match status" value="1"/>
</dbReference>
<evidence type="ECO:0000256" key="5">
    <source>
        <dbReference type="ARBA" id="ARBA00022741"/>
    </source>
</evidence>
<evidence type="ECO:0000256" key="1">
    <source>
        <dbReference type="ARBA" id="ARBA00004202"/>
    </source>
</evidence>
<organism evidence="11 12">
    <name type="scientific">Pseudobutyrivibrio xylanivorans</name>
    <dbReference type="NCBI Taxonomy" id="185007"/>
    <lineage>
        <taxon>Bacteria</taxon>
        <taxon>Bacillati</taxon>
        <taxon>Bacillota</taxon>
        <taxon>Clostridia</taxon>
        <taxon>Lachnospirales</taxon>
        <taxon>Lachnospiraceae</taxon>
        <taxon>Pseudobutyrivibrio</taxon>
    </lineage>
</organism>
<keyword evidence="5" id="KW-0547">Nucleotide-binding</keyword>
<evidence type="ECO:0000256" key="3">
    <source>
        <dbReference type="ARBA" id="ARBA00022475"/>
    </source>
</evidence>
<dbReference type="InterPro" id="IPR003593">
    <property type="entry name" value="AAA+_ATPase"/>
</dbReference>
<keyword evidence="3" id="KW-1003">Cell membrane</keyword>
<evidence type="ECO:0000256" key="8">
    <source>
        <dbReference type="ARBA" id="ARBA00023065"/>
    </source>
</evidence>
<dbReference type="AlphaFoldDB" id="A0A5P6VUG7"/>
<dbReference type="PANTHER" id="PTHR42771:SF3">
    <property type="entry name" value="PETROBACTIN IMPORT ATP-BINDING PROTEIN YCLP"/>
    <property type="match status" value="1"/>
</dbReference>
<accession>A0A5P6VUG7</accession>
<keyword evidence="9" id="KW-0472">Membrane</keyword>
<dbReference type="Proteomes" id="UP000327030">
    <property type="component" value="Chromosome 1"/>
</dbReference>
<dbReference type="SUPFAM" id="SSF52540">
    <property type="entry name" value="P-loop containing nucleoside triphosphate hydrolases"/>
    <property type="match status" value="1"/>
</dbReference>
<proteinExistence type="predicted"/>
<dbReference type="KEGG" id="pxv:FXF36_14210"/>
<keyword evidence="2" id="KW-0813">Transport</keyword>
<dbReference type="InterPro" id="IPR027417">
    <property type="entry name" value="P-loop_NTPase"/>
</dbReference>
<evidence type="ECO:0000256" key="9">
    <source>
        <dbReference type="ARBA" id="ARBA00023136"/>
    </source>
</evidence>
<dbReference type="GO" id="GO:0016887">
    <property type="term" value="F:ATP hydrolysis activity"/>
    <property type="evidence" value="ECO:0007669"/>
    <property type="project" value="InterPro"/>
</dbReference>
<keyword evidence="8" id="KW-0406">Ion transport</keyword>
<evidence type="ECO:0000313" key="12">
    <source>
        <dbReference type="Proteomes" id="UP000327030"/>
    </source>
</evidence>
<dbReference type="SMART" id="SM00382">
    <property type="entry name" value="AAA"/>
    <property type="match status" value="1"/>
</dbReference>
<dbReference type="RefSeq" id="WP_151625214.1">
    <property type="nucleotide sequence ID" value="NZ_CP043028.1"/>
</dbReference>
<keyword evidence="6 11" id="KW-0067">ATP-binding</keyword>
<dbReference type="OrthoDB" id="9799337at2"/>
<dbReference type="GO" id="GO:0005524">
    <property type="term" value="F:ATP binding"/>
    <property type="evidence" value="ECO:0007669"/>
    <property type="project" value="UniProtKB-KW"/>
</dbReference>
<name>A0A5P6VUG7_PSEXY</name>
<dbReference type="PANTHER" id="PTHR42771">
    <property type="entry name" value="IRON(3+)-HYDROXAMATE IMPORT ATP-BINDING PROTEIN FHUC"/>
    <property type="match status" value="1"/>
</dbReference>
<keyword evidence="4" id="KW-0410">Iron transport</keyword>
<evidence type="ECO:0000259" key="10">
    <source>
        <dbReference type="PROSITE" id="PS50893"/>
    </source>
</evidence>
<evidence type="ECO:0000313" key="11">
    <source>
        <dbReference type="EMBL" id="QFJ55962.1"/>
    </source>
</evidence>
<evidence type="ECO:0000256" key="6">
    <source>
        <dbReference type="ARBA" id="ARBA00022840"/>
    </source>
</evidence>
<evidence type="ECO:0000256" key="4">
    <source>
        <dbReference type="ARBA" id="ARBA00022496"/>
    </source>
</evidence>
<reference evidence="12" key="1">
    <citation type="submission" date="2019-08" db="EMBL/GenBank/DDBJ databases">
        <title>Complete Genome Sequence of the Polysaccharide-Degrading Rumen Bacterium Pseudobutyrivibrio xylanivorans MA3014.</title>
        <authorList>
            <person name="Palevich N."/>
            <person name="Maclean P.H."/>
            <person name="Kelly W.J."/>
            <person name="Leahy S.C."/>
            <person name="Rakonjac J."/>
            <person name="Attwood G.T."/>
        </authorList>
    </citation>
    <scope>NUCLEOTIDE SEQUENCE [LARGE SCALE GENOMIC DNA]</scope>
    <source>
        <strain evidence="12">MA3014</strain>
    </source>
</reference>
<sequence length="267" mass="29151">MNRQSISLDNLTVGYNVPVISDISLAVNSGEVTAIIGPNGAGKSTVLKTITRQLKKLSGKVYIGDEDEMTLSEEDLSKKLSMVMTERIHPELMTCFEMVSTGRYPYTGRLGILSDDDIKKVNAAIELVGATDVADLDFMKISDGQRQRVMLARAICQEPEIMILDEPTSFLDVQFKIDILSVIKRLAVEKNIAVLMSIHELEFVPAVADKVIAVEGGEVAYVGTPSEILTGERIEKLYHMPGGSGIIFTTGLLDYANSLKKLIKASP</sequence>
<keyword evidence="7" id="KW-0408">Iron</keyword>
<dbReference type="InterPro" id="IPR003439">
    <property type="entry name" value="ABC_transporter-like_ATP-bd"/>
</dbReference>
<protein>
    <submittedName>
        <fullName evidence="11">ABC transporter ATP-binding protein</fullName>
    </submittedName>
</protein>
<feature type="domain" description="ABC transporter" evidence="10">
    <location>
        <begin position="1"/>
        <end position="241"/>
    </location>
</feature>